<proteinExistence type="predicted"/>
<gene>
    <name evidence="2" type="ORF">Fot_18268</name>
</gene>
<sequence>MTSVQLWSQTNEEITKQQSSPKESDMGFGVSPKLGLDDWQRSGRAFHPFSKDRNSCPGPSLKNFLDLALTSSHKEIEENKKNSEASSYMRENSAKCIDSSQEKGQLKDLQTTRNNHSTK</sequence>
<feature type="region of interest" description="Disordered" evidence="1">
    <location>
        <begin position="75"/>
        <end position="119"/>
    </location>
</feature>
<feature type="compositionally biased region" description="Polar residues" evidence="1">
    <location>
        <begin position="1"/>
        <end position="21"/>
    </location>
</feature>
<accession>A0ABD1VHQ5</accession>
<dbReference type="Proteomes" id="UP001604277">
    <property type="component" value="Unassembled WGS sequence"/>
</dbReference>
<organism evidence="2 3">
    <name type="scientific">Forsythia ovata</name>
    <dbReference type="NCBI Taxonomy" id="205694"/>
    <lineage>
        <taxon>Eukaryota</taxon>
        <taxon>Viridiplantae</taxon>
        <taxon>Streptophyta</taxon>
        <taxon>Embryophyta</taxon>
        <taxon>Tracheophyta</taxon>
        <taxon>Spermatophyta</taxon>
        <taxon>Magnoliopsida</taxon>
        <taxon>eudicotyledons</taxon>
        <taxon>Gunneridae</taxon>
        <taxon>Pentapetalae</taxon>
        <taxon>asterids</taxon>
        <taxon>lamiids</taxon>
        <taxon>Lamiales</taxon>
        <taxon>Oleaceae</taxon>
        <taxon>Forsythieae</taxon>
        <taxon>Forsythia</taxon>
    </lineage>
</organism>
<protein>
    <submittedName>
        <fullName evidence="2">Myb family transcription factor EFM-like</fullName>
    </submittedName>
</protein>
<feature type="region of interest" description="Disordered" evidence="1">
    <location>
        <begin position="1"/>
        <end position="40"/>
    </location>
</feature>
<dbReference type="AlphaFoldDB" id="A0ABD1VHQ5"/>
<reference evidence="3" key="1">
    <citation type="submission" date="2024-07" db="EMBL/GenBank/DDBJ databases">
        <title>Two chromosome-level genome assemblies of Korean endemic species Abeliophyllum distichum and Forsythia ovata (Oleaceae).</title>
        <authorList>
            <person name="Jang H."/>
        </authorList>
    </citation>
    <scope>NUCLEOTIDE SEQUENCE [LARGE SCALE GENOMIC DNA]</scope>
</reference>
<feature type="compositionally biased region" description="Polar residues" evidence="1">
    <location>
        <begin position="107"/>
        <end position="119"/>
    </location>
</feature>
<keyword evidence="3" id="KW-1185">Reference proteome</keyword>
<name>A0ABD1VHQ5_9LAMI</name>
<evidence type="ECO:0000313" key="2">
    <source>
        <dbReference type="EMBL" id="KAL2536877.1"/>
    </source>
</evidence>
<evidence type="ECO:0000256" key="1">
    <source>
        <dbReference type="SAM" id="MobiDB-lite"/>
    </source>
</evidence>
<evidence type="ECO:0000313" key="3">
    <source>
        <dbReference type="Proteomes" id="UP001604277"/>
    </source>
</evidence>
<dbReference type="EMBL" id="JBFOLJ010000005">
    <property type="protein sequence ID" value="KAL2536877.1"/>
    <property type="molecule type" value="Genomic_DNA"/>
</dbReference>
<comment type="caution">
    <text evidence="2">The sequence shown here is derived from an EMBL/GenBank/DDBJ whole genome shotgun (WGS) entry which is preliminary data.</text>
</comment>